<proteinExistence type="predicted"/>
<name>A0A9D4AK55_9ROSI</name>
<feature type="region of interest" description="Disordered" evidence="1">
    <location>
        <begin position="52"/>
        <end position="84"/>
    </location>
</feature>
<accession>A0A9D4AK55</accession>
<dbReference type="AlphaFoldDB" id="A0A9D4AK55"/>
<sequence>MEQNEDFTVYGEEHGAQEPCIVAPILYIDSESTIRGISIDINVTPDIDVVGDDGYNNSNSCDQEVDSDSDPNVDDVPNDIDDEDVIDDRNINASSIGNQMRRIKLH</sequence>
<evidence type="ECO:0000256" key="1">
    <source>
        <dbReference type="SAM" id="MobiDB-lite"/>
    </source>
</evidence>
<comment type="caution">
    <text evidence="2">The sequence shown here is derived from an EMBL/GenBank/DDBJ whole genome shotgun (WGS) entry which is preliminary data.</text>
</comment>
<protein>
    <submittedName>
        <fullName evidence="2">Uncharacterized protein</fullName>
    </submittedName>
</protein>
<dbReference type="Proteomes" id="UP000828251">
    <property type="component" value="Unassembled WGS sequence"/>
</dbReference>
<keyword evidence="3" id="KW-1185">Reference proteome</keyword>
<gene>
    <name evidence="2" type="ORF">J1N35_000500</name>
</gene>
<reference evidence="2 3" key="1">
    <citation type="journal article" date="2021" name="Plant Biotechnol. J.">
        <title>Multi-omics assisted identification of the key and species-specific regulatory components of drought-tolerant mechanisms in Gossypium stocksii.</title>
        <authorList>
            <person name="Yu D."/>
            <person name="Ke L."/>
            <person name="Zhang D."/>
            <person name="Wu Y."/>
            <person name="Sun Y."/>
            <person name="Mei J."/>
            <person name="Sun J."/>
            <person name="Sun Y."/>
        </authorList>
    </citation>
    <scope>NUCLEOTIDE SEQUENCE [LARGE SCALE GENOMIC DNA]</scope>
    <source>
        <strain evidence="3">cv. E1</strain>
        <tissue evidence="2">Leaf</tissue>
    </source>
</reference>
<evidence type="ECO:0000313" key="3">
    <source>
        <dbReference type="Proteomes" id="UP000828251"/>
    </source>
</evidence>
<feature type="compositionally biased region" description="Acidic residues" evidence="1">
    <location>
        <begin position="63"/>
        <end position="84"/>
    </location>
</feature>
<evidence type="ECO:0000313" key="2">
    <source>
        <dbReference type="EMBL" id="KAH1129122.1"/>
    </source>
</evidence>
<organism evidence="2 3">
    <name type="scientific">Gossypium stocksii</name>
    <dbReference type="NCBI Taxonomy" id="47602"/>
    <lineage>
        <taxon>Eukaryota</taxon>
        <taxon>Viridiplantae</taxon>
        <taxon>Streptophyta</taxon>
        <taxon>Embryophyta</taxon>
        <taxon>Tracheophyta</taxon>
        <taxon>Spermatophyta</taxon>
        <taxon>Magnoliopsida</taxon>
        <taxon>eudicotyledons</taxon>
        <taxon>Gunneridae</taxon>
        <taxon>Pentapetalae</taxon>
        <taxon>rosids</taxon>
        <taxon>malvids</taxon>
        <taxon>Malvales</taxon>
        <taxon>Malvaceae</taxon>
        <taxon>Malvoideae</taxon>
        <taxon>Gossypium</taxon>
    </lineage>
</organism>
<dbReference type="EMBL" id="JAIQCV010000001">
    <property type="protein sequence ID" value="KAH1129122.1"/>
    <property type="molecule type" value="Genomic_DNA"/>
</dbReference>